<evidence type="ECO:0000313" key="2">
    <source>
        <dbReference type="Proteomes" id="UP001281147"/>
    </source>
</evidence>
<reference evidence="1" key="1">
    <citation type="submission" date="2023-07" db="EMBL/GenBank/DDBJ databases">
        <title>Black Yeasts Isolated from many extreme environments.</title>
        <authorList>
            <person name="Coleine C."/>
            <person name="Stajich J.E."/>
            <person name="Selbmann L."/>
        </authorList>
    </citation>
    <scope>NUCLEOTIDE SEQUENCE</scope>
    <source>
        <strain evidence="1">CCFEE 5714</strain>
    </source>
</reference>
<accession>A0ACC3NHC4</accession>
<keyword evidence="2" id="KW-1185">Reference proteome</keyword>
<organism evidence="1 2">
    <name type="scientific">Vermiconidia calcicola</name>
    <dbReference type="NCBI Taxonomy" id="1690605"/>
    <lineage>
        <taxon>Eukaryota</taxon>
        <taxon>Fungi</taxon>
        <taxon>Dikarya</taxon>
        <taxon>Ascomycota</taxon>
        <taxon>Pezizomycotina</taxon>
        <taxon>Dothideomycetes</taxon>
        <taxon>Dothideomycetidae</taxon>
        <taxon>Mycosphaerellales</taxon>
        <taxon>Extremaceae</taxon>
        <taxon>Vermiconidia</taxon>
    </lineage>
</organism>
<sequence length="329" mass="35640">MNASWGNWKALTPDTFGQLTSRLPSFEINIAPVYDWPTGGEAAVVTVGSASWNEFEGRYLETTCFLLPAILQYDITIEHDAIYLPRKVVQGRVHALANNTQAVDQSPAAMETTQLDTIDAITVDAQLALQTNVSAVLNAASTLITSYVYDPLTLNQVAVNNFNVSASSYDIGWLDPMPDIVSTFNQLMFRGGVIASSWDDLRGRLDPQNITTILLDPGISIHQTVSAVQEITQTVFDSDLRWYVGAAIVQVVAALAILPMLWGWCHHTLSPFAIALAFDAPILKDVNSAAGAKGVVDLLGGMRLKYGIVDDDDAHDGRLESGKVLHPVG</sequence>
<evidence type="ECO:0000313" key="1">
    <source>
        <dbReference type="EMBL" id="KAK3716961.1"/>
    </source>
</evidence>
<protein>
    <submittedName>
        <fullName evidence="1">Uncharacterized protein</fullName>
    </submittedName>
</protein>
<name>A0ACC3NHC4_9PEZI</name>
<comment type="caution">
    <text evidence="1">The sequence shown here is derived from an EMBL/GenBank/DDBJ whole genome shotgun (WGS) entry which is preliminary data.</text>
</comment>
<proteinExistence type="predicted"/>
<dbReference type="Proteomes" id="UP001281147">
    <property type="component" value="Unassembled WGS sequence"/>
</dbReference>
<dbReference type="EMBL" id="JAUTXU010000039">
    <property type="protein sequence ID" value="KAK3716961.1"/>
    <property type="molecule type" value="Genomic_DNA"/>
</dbReference>
<gene>
    <name evidence="1" type="ORF">LTR37_006016</name>
</gene>